<comment type="subcellular location">
    <subcellularLocation>
        <location evidence="1">Cell membrane</location>
        <topology evidence="1">Multi-pass membrane protein</topology>
    </subcellularLocation>
</comment>
<feature type="transmembrane region" description="Helical" evidence="7">
    <location>
        <begin position="421"/>
        <end position="444"/>
    </location>
</feature>
<evidence type="ECO:0000256" key="3">
    <source>
        <dbReference type="ARBA" id="ARBA00022692"/>
    </source>
</evidence>
<dbReference type="EMBL" id="BAABKQ010000001">
    <property type="protein sequence ID" value="GAA4806214.1"/>
    <property type="molecule type" value="Genomic_DNA"/>
</dbReference>
<sequence length="461" mass="46815">MPTPHSADGATEDGDPVGGDAPVTDPGTPAIATSTLSRHGMGAVLAATVFAAAAGYVVMLLAGRQLGAAGYADFTVYWALFFTFVGIANGLMQESTRSVSAEEATRAGTAPDGGPATGRSTSPALLAAGVGLVMALLIVVTSPLWASRVLQGHEVLGIGVLAVSVWTVAVQAALWGLAAGRGRWLLYACGMAADAALRLIVAVWAVAAGYGIVAFVFATVAGAVSWLLLLTASSGRTTLARRVHEAPRSFLRRTLQAMAASAATSVLIVGFPVLLAGAESSELGDAAGSLLFAVTVTRAPLLVPLTSFQSAIIVYFVERRSTLLRALALPLSAVAAVGAVGAVLAWWIGPPLIRLVGEGFDMAGRPLAALVGGAVTTAALMLTGCATLASDQHRAYAAGWWAATGTAIVILTLPWDITTATVTALVVGPLVGIAVHLSAALSAVRHAPLRAPDYISDTLPR</sequence>
<feature type="transmembrane region" description="Helical" evidence="7">
    <location>
        <begin position="184"/>
        <end position="206"/>
    </location>
</feature>
<comment type="caution">
    <text evidence="8">The sequence shown here is derived from an EMBL/GenBank/DDBJ whole genome shotgun (WGS) entry which is preliminary data.</text>
</comment>
<feature type="transmembrane region" description="Helical" evidence="7">
    <location>
        <begin position="254"/>
        <end position="278"/>
    </location>
</feature>
<feature type="transmembrane region" description="Helical" evidence="7">
    <location>
        <begin position="43"/>
        <end position="62"/>
    </location>
</feature>
<evidence type="ECO:0000256" key="6">
    <source>
        <dbReference type="SAM" id="MobiDB-lite"/>
    </source>
</evidence>
<evidence type="ECO:0000256" key="4">
    <source>
        <dbReference type="ARBA" id="ARBA00022989"/>
    </source>
</evidence>
<dbReference type="PANTHER" id="PTHR30250">
    <property type="entry name" value="PST FAMILY PREDICTED COLANIC ACID TRANSPORTER"/>
    <property type="match status" value="1"/>
</dbReference>
<proteinExistence type="predicted"/>
<dbReference type="Proteomes" id="UP001500839">
    <property type="component" value="Unassembled WGS sequence"/>
</dbReference>
<feature type="transmembrane region" description="Helical" evidence="7">
    <location>
        <begin position="74"/>
        <end position="92"/>
    </location>
</feature>
<gene>
    <name evidence="8" type="ORF">GCM10023353_06660</name>
</gene>
<evidence type="ECO:0000313" key="9">
    <source>
        <dbReference type="Proteomes" id="UP001500839"/>
    </source>
</evidence>
<keyword evidence="2" id="KW-1003">Cell membrane</keyword>
<feature type="transmembrane region" description="Helical" evidence="7">
    <location>
        <begin position="368"/>
        <end position="389"/>
    </location>
</feature>
<feature type="transmembrane region" description="Helical" evidence="7">
    <location>
        <begin position="212"/>
        <end position="233"/>
    </location>
</feature>
<keyword evidence="3 7" id="KW-0812">Transmembrane</keyword>
<evidence type="ECO:0000256" key="5">
    <source>
        <dbReference type="ARBA" id="ARBA00023136"/>
    </source>
</evidence>
<evidence type="ECO:0000256" key="7">
    <source>
        <dbReference type="SAM" id="Phobius"/>
    </source>
</evidence>
<dbReference type="RefSeq" id="WP_200172153.1">
    <property type="nucleotide sequence ID" value="NZ_BAABKQ010000001.1"/>
</dbReference>
<evidence type="ECO:0000256" key="1">
    <source>
        <dbReference type="ARBA" id="ARBA00004651"/>
    </source>
</evidence>
<organism evidence="8 9">
    <name type="scientific">Tomitella cavernea</name>
    <dbReference type="NCBI Taxonomy" id="1387982"/>
    <lineage>
        <taxon>Bacteria</taxon>
        <taxon>Bacillati</taxon>
        <taxon>Actinomycetota</taxon>
        <taxon>Actinomycetes</taxon>
        <taxon>Mycobacteriales</taxon>
        <taxon>Tomitella</taxon>
    </lineage>
</organism>
<accession>A0ABP9C7I4</accession>
<feature type="transmembrane region" description="Helical" evidence="7">
    <location>
        <begin position="158"/>
        <end position="177"/>
    </location>
</feature>
<feature type="transmembrane region" description="Helical" evidence="7">
    <location>
        <begin position="396"/>
        <end position="415"/>
    </location>
</feature>
<evidence type="ECO:0000256" key="2">
    <source>
        <dbReference type="ARBA" id="ARBA00022475"/>
    </source>
</evidence>
<name>A0ABP9C7I4_9ACTN</name>
<keyword evidence="9" id="KW-1185">Reference proteome</keyword>
<evidence type="ECO:0000313" key="8">
    <source>
        <dbReference type="EMBL" id="GAA4806214.1"/>
    </source>
</evidence>
<protein>
    <submittedName>
        <fullName evidence="8">Membrane protein</fullName>
    </submittedName>
</protein>
<dbReference type="InterPro" id="IPR050833">
    <property type="entry name" value="Poly_Biosynth_Transport"/>
</dbReference>
<keyword evidence="5 7" id="KW-0472">Membrane</keyword>
<dbReference type="PANTHER" id="PTHR30250:SF11">
    <property type="entry name" value="O-ANTIGEN TRANSPORTER-RELATED"/>
    <property type="match status" value="1"/>
</dbReference>
<feature type="transmembrane region" description="Helical" evidence="7">
    <location>
        <begin position="124"/>
        <end position="146"/>
    </location>
</feature>
<feature type="transmembrane region" description="Helical" evidence="7">
    <location>
        <begin position="290"/>
        <end position="317"/>
    </location>
</feature>
<reference evidence="9" key="1">
    <citation type="journal article" date="2019" name="Int. J. Syst. Evol. Microbiol.">
        <title>The Global Catalogue of Microorganisms (GCM) 10K type strain sequencing project: providing services to taxonomists for standard genome sequencing and annotation.</title>
        <authorList>
            <consortium name="The Broad Institute Genomics Platform"/>
            <consortium name="The Broad Institute Genome Sequencing Center for Infectious Disease"/>
            <person name="Wu L."/>
            <person name="Ma J."/>
        </authorList>
    </citation>
    <scope>NUCLEOTIDE SEQUENCE [LARGE SCALE GENOMIC DNA]</scope>
    <source>
        <strain evidence="9">JCM 18542</strain>
    </source>
</reference>
<feature type="region of interest" description="Disordered" evidence="6">
    <location>
        <begin position="1"/>
        <end position="29"/>
    </location>
</feature>
<feature type="transmembrane region" description="Helical" evidence="7">
    <location>
        <begin position="329"/>
        <end position="348"/>
    </location>
</feature>
<keyword evidence="4 7" id="KW-1133">Transmembrane helix</keyword>